<feature type="transmembrane region" description="Helical" evidence="15">
    <location>
        <begin position="115"/>
        <end position="137"/>
    </location>
</feature>
<dbReference type="InterPro" id="IPR050360">
    <property type="entry name" value="MFS_Sugar_Transporters"/>
</dbReference>
<evidence type="ECO:0000256" key="6">
    <source>
        <dbReference type="ARBA" id="ARBA00023136"/>
    </source>
</evidence>
<feature type="transmembrane region" description="Helical" evidence="15">
    <location>
        <begin position="23"/>
        <end position="41"/>
    </location>
</feature>
<evidence type="ECO:0000256" key="9">
    <source>
        <dbReference type="ARBA" id="ARBA00044656"/>
    </source>
</evidence>
<comment type="similarity">
    <text evidence="2 14">Belongs to the major facilitator superfamily. Sugar transporter (TC 2.A.1.1) family.</text>
</comment>
<comment type="catalytic activity">
    <reaction evidence="7">
        <text>D-galactose(in) = D-galactose(out)</text>
        <dbReference type="Rhea" id="RHEA:34915"/>
        <dbReference type="ChEBI" id="CHEBI:4139"/>
    </reaction>
    <physiologicalReaction direction="right-to-left" evidence="7">
        <dbReference type="Rhea" id="RHEA:34917"/>
    </physiologicalReaction>
</comment>
<evidence type="ECO:0000256" key="2">
    <source>
        <dbReference type="ARBA" id="ARBA00010992"/>
    </source>
</evidence>
<dbReference type="InterPro" id="IPR003663">
    <property type="entry name" value="Sugar/inositol_transpt"/>
</dbReference>
<comment type="subcellular location">
    <subcellularLocation>
        <location evidence="1">Membrane</location>
        <topology evidence="1">Multi-pass membrane protein</topology>
    </subcellularLocation>
</comment>
<feature type="transmembrane region" description="Helical" evidence="15">
    <location>
        <begin position="426"/>
        <end position="444"/>
    </location>
</feature>
<feature type="transmembrane region" description="Helical" evidence="15">
    <location>
        <begin position="392"/>
        <end position="414"/>
    </location>
</feature>
<reference evidence="17 18" key="1">
    <citation type="submission" date="2012-04" db="EMBL/GenBank/DDBJ databases">
        <title>The Genome Sequence of Saprolegnia declina VS20.</title>
        <authorList>
            <consortium name="The Broad Institute Genome Sequencing Platform"/>
            <person name="Russ C."/>
            <person name="Nusbaum C."/>
            <person name="Tyler B."/>
            <person name="van West P."/>
            <person name="Dieguez-Uribeondo J."/>
            <person name="de Bruijn I."/>
            <person name="Tripathy S."/>
            <person name="Jiang R."/>
            <person name="Young S.K."/>
            <person name="Zeng Q."/>
            <person name="Gargeya S."/>
            <person name="Fitzgerald M."/>
            <person name="Haas B."/>
            <person name="Abouelleil A."/>
            <person name="Alvarado L."/>
            <person name="Arachchi H.M."/>
            <person name="Berlin A."/>
            <person name="Chapman S.B."/>
            <person name="Goldberg J."/>
            <person name="Griggs A."/>
            <person name="Gujja S."/>
            <person name="Hansen M."/>
            <person name="Howarth C."/>
            <person name="Imamovic A."/>
            <person name="Larimer J."/>
            <person name="McCowen C."/>
            <person name="Montmayeur A."/>
            <person name="Murphy C."/>
            <person name="Neiman D."/>
            <person name="Pearson M."/>
            <person name="Priest M."/>
            <person name="Roberts A."/>
            <person name="Saif S."/>
            <person name="Shea T."/>
            <person name="Sisk P."/>
            <person name="Sykes S."/>
            <person name="Wortman J."/>
            <person name="Nusbaum C."/>
            <person name="Birren B."/>
        </authorList>
    </citation>
    <scope>NUCLEOTIDE SEQUENCE [LARGE SCALE GENOMIC DNA]</scope>
    <source>
        <strain evidence="17 18">VS20</strain>
    </source>
</reference>
<protein>
    <recommendedName>
        <fullName evidence="13">Hexose transporter 1</fullName>
    </recommendedName>
</protein>
<accession>T0RTL2</accession>
<dbReference type="RefSeq" id="XP_008612875.1">
    <property type="nucleotide sequence ID" value="XM_008614653.1"/>
</dbReference>
<organism evidence="17 18">
    <name type="scientific">Saprolegnia diclina (strain VS20)</name>
    <dbReference type="NCBI Taxonomy" id="1156394"/>
    <lineage>
        <taxon>Eukaryota</taxon>
        <taxon>Sar</taxon>
        <taxon>Stramenopiles</taxon>
        <taxon>Oomycota</taxon>
        <taxon>Saprolegniomycetes</taxon>
        <taxon>Saprolegniales</taxon>
        <taxon>Saprolegniaceae</taxon>
        <taxon>Saprolegnia</taxon>
    </lineage>
</organism>
<dbReference type="PROSITE" id="PS00217">
    <property type="entry name" value="SUGAR_TRANSPORT_2"/>
    <property type="match status" value="1"/>
</dbReference>
<dbReference type="InterPro" id="IPR036259">
    <property type="entry name" value="MFS_trans_sf"/>
</dbReference>
<dbReference type="InterPro" id="IPR005829">
    <property type="entry name" value="Sugar_transporter_CS"/>
</dbReference>
<dbReference type="PANTHER" id="PTHR48022">
    <property type="entry name" value="PLASTIDIC GLUCOSE TRANSPORTER 4"/>
    <property type="match status" value="1"/>
</dbReference>
<dbReference type="GO" id="GO:0016020">
    <property type="term" value="C:membrane"/>
    <property type="evidence" value="ECO:0007669"/>
    <property type="project" value="UniProtKB-SubCell"/>
</dbReference>
<dbReference type="EMBL" id="JH767158">
    <property type="protein sequence ID" value="EQC33652.1"/>
    <property type="molecule type" value="Genomic_DNA"/>
</dbReference>
<dbReference type="OrthoDB" id="61561at2759"/>
<feature type="transmembrane region" description="Helical" evidence="15">
    <location>
        <begin position="322"/>
        <end position="344"/>
    </location>
</feature>
<evidence type="ECO:0000256" key="11">
    <source>
        <dbReference type="ARBA" id="ARBA00044668"/>
    </source>
</evidence>
<dbReference type="PANTHER" id="PTHR48022:SF2">
    <property type="entry name" value="PLASTIDIC GLUCOSE TRANSPORTER 4"/>
    <property type="match status" value="1"/>
</dbReference>
<proteinExistence type="inferred from homology"/>
<dbReference type="InterPro" id="IPR020846">
    <property type="entry name" value="MFS_dom"/>
</dbReference>
<dbReference type="VEuPathDB" id="FungiDB:SDRG_08756"/>
<dbReference type="AlphaFoldDB" id="T0RTL2"/>
<evidence type="ECO:0000256" key="10">
    <source>
        <dbReference type="ARBA" id="ARBA00044662"/>
    </source>
</evidence>
<evidence type="ECO:0000256" key="12">
    <source>
        <dbReference type="ARBA" id="ARBA00044710"/>
    </source>
</evidence>
<dbReference type="FunFam" id="1.20.1250.20:FF:000129">
    <property type="entry name" value="Major Facilitator Superfamily (MFS)"/>
    <property type="match status" value="1"/>
</dbReference>
<comment type="catalytic activity">
    <reaction evidence="12">
        <text>D-fructose(out) = D-fructose(in)</text>
        <dbReference type="Rhea" id="RHEA:60372"/>
        <dbReference type="ChEBI" id="CHEBI:37721"/>
    </reaction>
    <physiologicalReaction direction="left-to-right" evidence="12">
        <dbReference type="Rhea" id="RHEA:60373"/>
    </physiologicalReaction>
</comment>
<keyword evidence="6 15" id="KW-0472">Membrane</keyword>
<dbReference type="PRINTS" id="PR00171">
    <property type="entry name" value="SUGRTRNSPORT"/>
</dbReference>
<feature type="transmembrane region" description="Helical" evidence="15">
    <location>
        <begin position="210"/>
        <end position="227"/>
    </location>
</feature>
<evidence type="ECO:0000256" key="7">
    <source>
        <dbReference type="ARBA" id="ARBA00044637"/>
    </source>
</evidence>
<evidence type="ECO:0000256" key="3">
    <source>
        <dbReference type="ARBA" id="ARBA00011738"/>
    </source>
</evidence>
<evidence type="ECO:0000313" key="18">
    <source>
        <dbReference type="Proteomes" id="UP000030762"/>
    </source>
</evidence>
<dbReference type="PROSITE" id="PS00216">
    <property type="entry name" value="SUGAR_TRANSPORT_1"/>
    <property type="match status" value="2"/>
</dbReference>
<dbReference type="PROSITE" id="PS50850">
    <property type="entry name" value="MFS"/>
    <property type="match status" value="1"/>
</dbReference>
<dbReference type="Pfam" id="PF00083">
    <property type="entry name" value="Sugar_tr"/>
    <property type="match status" value="1"/>
</dbReference>
<dbReference type="Proteomes" id="UP000030762">
    <property type="component" value="Unassembled WGS sequence"/>
</dbReference>
<evidence type="ECO:0000256" key="15">
    <source>
        <dbReference type="SAM" id="Phobius"/>
    </source>
</evidence>
<dbReference type="InParanoid" id="T0RTL2"/>
<name>T0RTL2_SAPDV</name>
<dbReference type="STRING" id="1156394.T0RTL2"/>
<dbReference type="Gene3D" id="1.20.1250.20">
    <property type="entry name" value="MFS general substrate transporter like domains"/>
    <property type="match status" value="1"/>
</dbReference>
<evidence type="ECO:0000256" key="8">
    <source>
        <dbReference type="ARBA" id="ARBA00044648"/>
    </source>
</evidence>
<dbReference type="SUPFAM" id="SSF103473">
    <property type="entry name" value="MFS general substrate transporter"/>
    <property type="match status" value="1"/>
</dbReference>
<sequence length="508" mass="54962">MAGGIAMLPSGGAHDAPTEGSRTYAIVVCVFASLGGIFFGYDQGVTGGVLVMDSFLNDFCVDYDGNSYTNCTAASADLPDNWSTFTTLYNVLYYMGCIVGACLGGYIADKYGRRATIFSAGVLFCVGTLMLVLTNSGNHTLSLIARIIQGFGVGNSSFSLPIFGAEMAPKELRGMLSGFMQMSIVTGLLLAGIINYIVQDYTHGWRVTNAIAMAFPVIVMAGIFCVPESPRWLYKAKGREVAETELKRLRRTENVGAELQAIGDALEEEGHDSATWADLWHPSIRPRLFIACLLQLLQQATGINPIFTYGGQIFKDVVGDGIVSLLIFQIVNFLSTIPAMYWVDKIGRRKLLLVGAAGMVIGHLVSAISFSAGCNGDTSKSDCSTGAGWTMIVFTAFFIFNFAISWGPVCWIYPAEIFPMNIRAKAVSASTMTNWAMGAIMIGVPKLFPYLNINGVFFLFAGLCTLAGVYVWFKCPETKGLLLEDIELLFLKSPLAKAPIETPKFDEA</sequence>
<comment type="subunit">
    <text evidence="3">Homodimer.</text>
</comment>
<feature type="transmembrane region" description="Helical" evidence="15">
    <location>
        <begin position="175"/>
        <end position="198"/>
    </location>
</feature>
<dbReference type="NCBIfam" id="TIGR00879">
    <property type="entry name" value="SP"/>
    <property type="match status" value="1"/>
</dbReference>
<keyword evidence="18" id="KW-1185">Reference proteome</keyword>
<gene>
    <name evidence="17" type="ORF">SDRG_08756</name>
</gene>
<evidence type="ECO:0000256" key="4">
    <source>
        <dbReference type="ARBA" id="ARBA00022692"/>
    </source>
</evidence>
<dbReference type="GeneID" id="19949483"/>
<evidence type="ECO:0000256" key="1">
    <source>
        <dbReference type="ARBA" id="ARBA00004141"/>
    </source>
</evidence>
<feature type="transmembrane region" description="Helical" evidence="15">
    <location>
        <begin position="351"/>
        <end position="372"/>
    </location>
</feature>
<dbReference type="OMA" id="GVFVYYM"/>
<keyword evidence="4 15" id="KW-0812">Transmembrane</keyword>
<comment type="catalytic activity">
    <reaction evidence="9">
        <text>D-xylose(out) = D-xylose(in)</text>
        <dbReference type="Rhea" id="RHEA:78427"/>
        <dbReference type="ChEBI" id="CHEBI:53455"/>
    </reaction>
    <physiologicalReaction direction="left-to-right" evidence="9">
        <dbReference type="Rhea" id="RHEA:78428"/>
    </physiologicalReaction>
</comment>
<feature type="transmembrane region" description="Helical" evidence="15">
    <location>
        <begin position="450"/>
        <end position="473"/>
    </location>
</feature>
<feature type="transmembrane region" description="Helical" evidence="15">
    <location>
        <begin position="91"/>
        <end position="108"/>
    </location>
</feature>
<evidence type="ECO:0000256" key="5">
    <source>
        <dbReference type="ARBA" id="ARBA00022989"/>
    </source>
</evidence>
<dbReference type="InterPro" id="IPR005828">
    <property type="entry name" value="MFS_sugar_transport-like"/>
</dbReference>
<evidence type="ECO:0000256" key="14">
    <source>
        <dbReference type="RuleBase" id="RU003346"/>
    </source>
</evidence>
<keyword evidence="5 15" id="KW-1133">Transmembrane helix</keyword>
<evidence type="ECO:0000256" key="13">
    <source>
        <dbReference type="ARBA" id="ARBA00044780"/>
    </source>
</evidence>
<comment type="catalytic activity">
    <reaction evidence="11">
        <text>D-glucosamine(out) = D-glucosamine(in)</text>
        <dbReference type="Rhea" id="RHEA:78423"/>
        <dbReference type="ChEBI" id="CHEBI:58723"/>
    </reaction>
    <physiologicalReaction direction="left-to-right" evidence="11">
        <dbReference type="Rhea" id="RHEA:78424"/>
    </physiologicalReaction>
</comment>
<dbReference type="eggNOG" id="KOG0254">
    <property type="taxonomic scope" value="Eukaryota"/>
</dbReference>
<keyword evidence="14" id="KW-0813">Transport</keyword>
<comment type="catalytic activity">
    <reaction evidence="10">
        <text>D-mannose(out) = D-mannose(in)</text>
        <dbReference type="Rhea" id="RHEA:78391"/>
        <dbReference type="ChEBI" id="CHEBI:4208"/>
    </reaction>
    <physiologicalReaction direction="left-to-right" evidence="10">
        <dbReference type="Rhea" id="RHEA:78392"/>
    </physiologicalReaction>
</comment>
<evidence type="ECO:0000259" key="16">
    <source>
        <dbReference type="PROSITE" id="PS50850"/>
    </source>
</evidence>
<feature type="domain" description="Major facilitator superfamily (MFS) profile" evidence="16">
    <location>
        <begin position="28"/>
        <end position="479"/>
    </location>
</feature>
<dbReference type="GO" id="GO:0005351">
    <property type="term" value="F:carbohydrate:proton symporter activity"/>
    <property type="evidence" value="ECO:0007669"/>
    <property type="project" value="TreeGrafter"/>
</dbReference>
<comment type="catalytic activity">
    <reaction evidence="8">
        <text>D-glucose(out) = D-glucose(in)</text>
        <dbReference type="Rhea" id="RHEA:60376"/>
        <dbReference type="ChEBI" id="CHEBI:4167"/>
    </reaction>
    <physiologicalReaction direction="left-to-right" evidence="8">
        <dbReference type="Rhea" id="RHEA:60377"/>
    </physiologicalReaction>
</comment>
<evidence type="ECO:0000313" key="17">
    <source>
        <dbReference type="EMBL" id="EQC33652.1"/>
    </source>
</evidence>